<evidence type="ECO:0008006" key="4">
    <source>
        <dbReference type="Google" id="ProtNLM"/>
    </source>
</evidence>
<keyword evidence="1" id="KW-0812">Transmembrane</keyword>
<dbReference type="STRING" id="714943.Mucpa_3693"/>
<keyword evidence="3" id="KW-1185">Reference proteome</keyword>
<organism evidence="2 3">
    <name type="scientific">Mucilaginibacter paludis DSM 18603</name>
    <dbReference type="NCBI Taxonomy" id="714943"/>
    <lineage>
        <taxon>Bacteria</taxon>
        <taxon>Pseudomonadati</taxon>
        <taxon>Bacteroidota</taxon>
        <taxon>Sphingobacteriia</taxon>
        <taxon>Sphingobacteriales</taxon>
        <taxon>Sphingobacteriaceae</taxon>
        <taxon>Mucilaginibacter</taxon>
    </lineage>
</organism>
<gene>
    <name evidence="2" type="ORF">Mucpa_3693</name>
</gene>
<feature type="transmembrane region" description="Helical" evidence="1">
    <location>
        <begin position="27"/>
        <end position="48"/>
    </location>
</feature>
<dbReference type="SUPFAM" id="SSF49464">
    <property type="entry name" value="Carboxypeptidase regulatory domain-like"/>
    <property type="match status" value="1"/>
</dbReference>
<name>H1XZU9_9SPHI</name>
<dbReference type="eggNOG" id="ENOG5032XIA">
    <property type="taxonomic scope" value="Bacteria"/>
</dbReference>
<dbReference type="EMBL" id="CM001403">
    <property type="protein sequence ID" value="EHQ27791.1"/>
    <property type="molecule type" value="Genomic_DNA"/>
</dbReference>
<evidence type="ECO:0000313" key="3">
    <source>
        <dbReference type="Proteomes" id="UP000002774"/>
    </source>
</evidence>
<proteinExistence type="predicted"/>
<dbReference type="Proteomes" id="UP000002774">
    <property type="component" value="Chromosome"/>
</dbReference>
<dbReference type="AlphaFoldDB" id="H1XZU9"/>
<reference evidence="2" key="1">
    <citation type="submission" date="2011-09" db="EMBL/GenBank/DDBJ databases">
        <title>The permanent draft genome of Mucilaginibacter paludis DSM 18603.</title>
        <authorList>
            <consortium name="US DOE Joint Genome Institute (JGI-PGF)"/>
            <person name="Lucas S."/>
            <person name="Han J."/>
            <person name="Lapidus A."/>
            <person name="Bruce D."/>
            <person name="Goodwin L."/>
            <person name="Pitluck S."/>
            <person name="Peters L."/>
            <person name="Kyrpides N."/>
            <person name="Mavromatis K."/>
            <person name="Ivanova N."/>
            <person name="Mikhailova N."/>
            <person name="Held B."/>
            <person name="Detter J.C."/>
            <person name="Tapia R."/>
            <person name="Han C."/>
            <person name="Land M."/>
            <person name="Hauser L."/>
            <person name="Markowitz V."/>
            <person name="Cheng J.-F."/>
            <person name="Hugenholtz P."/>
            <person name="Woyke T."/>
            <person name="Wu D."/>
            <person name="Tindall B."/>
            <person name="Brambilla E."/>
            <person name="Klenk H.-P."/>
            <person name="Eisen J.A."/>
        </authorList>
    </citation>
    <scope>NUCLEOTIDE SEQUENCE [LARGE SCALE GENOMIC DNA]</scope>
    <source>
        <strain evidence="2">DSM 18603</strain>
    </source>
</reference>
<dbReference type="InterPro" id="IPR008969">
    <property type="entry name" value="CarboxyPept-like_regulatory"/>
</dbReference>
<dbReference type="HOGENOM" id="CLU_094580_0_0_10"/>
<keyword evidence="1" id="KW-1133">Transmembrane helix</keyword>
<sequence length="270" mass="30372">MIFNNHLTIFDIEIVIFEKLDSYKKQIGLYKCTCAVVAILLCCVALLAKAQNQDFVLKGVVLKSGSNQRISKVLVANLNNGAIVTTDDLGIFQIKCVKGDSLLFRQKDFADQKIGIITENTLMVYMQSVINLNQVDIKGVTKKQEMQEVMKQYNSQGIYNNGKATVGSVVSSPLNGLYDLLGGGPKHARRFQRYSSSELENAEVDKRFNKSIVGKITGLKDEELTKFVESYKPSYPDLKGWNDYDLINYIKKSFKDYQDNGLRPGLQKLN</sequence>
<accession>H1XZU9</accession>
<protein>
    <recommendedName>
        <fullName evidence="4">CarboxypepD_reg-like domain-containing protein</fullName>
    </recommendedName>
</protein>
<evidence type="ECO:0000313" key="2">
    <source>
        <dbReference type="EMBL" id="EHQ27791.1"/>
    </source>
</evidence>
<evidence type="ECO:0000256" key="1">
    <source>
        <dbReference type="SAM" id="Phobius"/>
    </source>
</evidence>
<keyword evidence="1" id="KW-0472">Membrane</keyword>